<reference evidence="4" key="1">
    <citation type="submission" date="2022-08" db="EMBL/GenBank/DDBJ databases">
        <authorList>
            <person name="Gutierrez-Valencia J."/>
        </authorList>
    </citation>
    <scope>NUCLEOTIDE SEQUENCE</scope>
</reference>
<comment type="subcellular location">
    <subcellularLocation>
        <location evidence="1">Membrane</location>
        <topology evidence="1">Multi-pass membrane protein</topology>
    </subcellularLocation>
</comment>
<organism evidence="4 5">
    <name type="scientific">Linum tenue</name>
    <dbReference type="NCBI Taxonomy" id="586396"/>
    <lineage>
        <taxon>Eukaryota</taxon>
        <taxon>Viridiplantae</taxon>
        <taxon>Streptophyta</taxon>
        <taxon>Embryophyta</taxon>
        <taxon>Tracheophyta</taxon>
        <taxon>Spermatophyta</taxon>
        <taxon>Magnoliopsida</taxon>
        <taxon>eudicotyledons</taxon>
        <taxon>Gunneridae</taxon>
        <taxon>Pentapetalae</taxon>
        <taxon>rosids</taxon>
        <taxon>fabids</taxon>
        <taxon>Malpighiales</taxon>
        <taxon>Linaceae</taxon>
        <taxon>Linum</taxon>
    </lineage>
</organism>
<accession>A0AAV0J8L9</accession>
<evidence type="ECO:0000313" key="3">
    <source>
        <dbReference type="EMBL" id="CAI0405873.1"/>
    </source>
</evidence>
<evidence type="ECO:0000313" key="4">
    <source>
        <dbReference type="EMBL" id="CAI0406038.1"/>
    </source>
</evidence>
<dbReference type="PANTHER" id="PTHR43634">
    <property type="entry name" value="OW CONDUCTANCE MECHANOSENSITIVE CHANNEL"/>
    <property type="match status" value="1"/>
</dbReference>
<gene>
    <name evidence="3" type="ORF">LITE_LOCUS13016</name>
    <name evidence="4" type="ORF">LITE_LOCUS13068</name>
</gene>
<dbReference type="Proteomes" id="UP001154282">
    <property type="component" value="Unassembled WGS sequence"/>
</dbReference>
<keyword evidence="5" id="KW-1185">Reference proteome</keyword>
<dbReference type="EMBL" id="CAMGYJ010000004">
    <property type="protein sequence ID" value="CAI0406038.1"/>
    <property type="molecule type" value="Genomic_DNA"/>
</dbReference>
<comment type="similarity">
    <text evidence="2">Belongs to the MscS (TC 1.A.23) family.</text>
</comment>
<dbReference type="PANTHER" id="PTHR43634:SF2">
    <property type="entry name" value="LOW CONDUCTANCE MECHANOSENSITIVE CHANNEL YNAI"/>
    <property type="match status" value="1"/>
</dbReference>
<proteinExistence type="inferred from homology"/>
<sequence length="36" mass="4237">MIHATRPFVLNEWIQTTIQGYQVSGTVEVRRLDCHH</sequence>
<protein>
    <submittedName>
        <fullName evidence="4">Uncharacterized protein</fullName>
    </submittedName>
</protein>
<comment type="caution">
    <text evidence="4">The sequence shown here is derived from an EMBL/GenBank/DDBJ whole genome shotgun (WGS) entry which is preliminary data.</text>
</comment>
<dbReference type="AlphaFoldDB" id="A0AAV0J8L9"/>
<name>A0AAV0J8L9_9ROSI</name>
<evidence type="ECO:0000313" key="5">
    <source>
        <dbReference type="Proteomes" id="UP001154282"/>
    </source>
</evidence>
<evidence type="ECO:0000256" key="1">
    <source>
        <dbReference type="ARBA" id="ARBA00004141"/>
    </source>
</evidence>
<dbReference type="EMBL" id="CAMGYJ010000004">
    <property type="protein sequence ID" value="CAI0405873.1"/>
    <property type="molecule type" value="Genomic_DNA"/>
</dbReference>
<dbReference type="InterPro" id="IPR045042">
    <property type="entry name" value="YnaI-like"/>
</dbReference>
<dbReference type="GO" id="GO:0016020">
    <property type="term" value="C:membrane"/>
    <property type="evidence" value="ECO:0007669"/>
    <property type="project" value="UniProtKB-SubCell"/>
</dbReference>
<evidence type="ECO:0000256" key="2">
    <source>
        <dbReference type="ARBA" id="ARBA00008017"/>
    </source>
</evidence>